<dbReference type="Proteomes" id="UP001066276">
    <property type="component" value="Unassembled WGS sequence"/>
</dbReference>
<proteinExistence type="predicted"/>
<dbReference type="AlphaFoldDB" id="A0AAV7KVG9"/>
<organism evidence="2 3">
    <name type="scientific">Pleurodeles waltl</name>
    <name type="common">Iberian ribbed newt</name>
    <dbReference type="NCBI Taxonomy" id="8319"/>
    <lineage>
        <taxon>Eukaryota</taxon>
        <taxon>Metazoa</taxon>
        <taxon>Chordata</taxon>
        <taxon>Craniata</taxon>
        <taxon>Vertebrata</taxon>
        <taxon>Euteleostomi</taxon>
        <taxon>Amphibia</taxon>
        <taxon>Batrachia</taxon>
        <taxon>Caudata</taxon>
        <taxon>Salamandroidea</taxon>
        <taxon>Salamandridae</taxon>
        <taxon>Pleurodelinae</taxon>
        <taxon>Pleurodeles</taxon>
    </lineage>
</organism>
<evidence type="ECO:0000256" key="1">
    <source>
        <dbReference type="SAM" id="MobiDB-lite"/>
    </source>
</evidence>
<dbReference type="EMBL" id="JANPWB010000025">
    <property type="protein sequence ID" value="KAJ1079715.1"/>
    <property type="molecule type" value="Genomic_DNA"/>
</dbReference>
<keyword evidence="3" id="KW-1185">Reference proteome</keyword>
<name>A0AAV7KVG9_PLEWA</name>
<comment type="caution">
    <text evidence="2">The sequence shown here is derived from an EMBL/GenBank/DDBJ whole genome shotgun (WGS) entry which is preliminary data.</text>
</comment>
<evidence type="ECO:0000313" key="3">
    <source>
        <dbReference type="Proteomes" id="UP001066276"/>
    </source>
</evidence>
<feature type="region of interest" description="Disordered" evidence="1">
    <location>
        <begin position="1"/>
        <end position="26"/>
    </location>
</feature>
<evidence type="ECO:0000313" key="2">
    <source>
        <dbReference type="EMBL" id="KAJ1079715.1"/>
    </source>
</evidence>
<reference evidence="2 3" key="1">
    <citation type="journal article" date="2022" name="bioRxiv">
        <title>Sequencing and chromosome-scale assembly of the giantPleurodeles waltlgenome.</title>
        <authorList>
            <person name="Brown T."/>
            <person name="Elewa A."/>
            <person name="Iarovenko S."/>
            <person name="Subramanian E."/>
            <person name="Araus A.J."/>
            <person name="Petzold A."/>
            <person name="Susuki M."/>
            <person name="Suzuki K.-i.T."/>
            <person name="Hayashi T."/>
            <person name="Toyoda A."/>
            <person name="Oliveira C."/>
            <person name="Osipova E."/>
            <person name="Leigh N.D."/>
            <person name="Simon A."/>
            <person name="Yun M.H."/>
        </authorList>
    </citation>
    <scope>NUCLEOTIDE SEQUENCE [LARGE SCALE GENOMIC DNA]</scope>
    <source>
        <strain evidence="2">20211129_DDA</strain>
        <tissue evidence="2">Liver</tissue>
    </source>
</reference>
<gene>
    <name evidence="2" type="ORF">NDU88_000054</name>
</gene>
<sequence length="84" mass="9258">MRCGAGEAGVQASDARRALSDTETQSSRTYEAWLGGELDPIDIGLAVHRRVRTLDRGYLEEDGCSLLLESDKITTHNFSRMADD</sequence>
<protein>
    <submittedName>
        <fullName evidence="2">Uncharacterized protein</fullName>
    </submittedName>
</protein>
<accession>A0AAV7KVG9</accession>